<dbReference type="Proteomes" id="UP000295741">
    <property type="component" value="Unassembled WGS sequence"/>
</dbReference>
<dbReference type="PANTHER" id="PTHR46825">
    <property type="entry name" value="D-ALANYL-D-ALANINE-CARBOXYPEPTIDASE/ENDOPEPTIDASE AMPH"/>
    <property type="match status" value="1"/>
</dbReference>
<dbReference type="InterPro" id="IPR012338">
    <property type="entry name" value="Beta-lactam/transpept-like"/>
</dbReference>
<dbReference type="PANTHER" id="PTHR46825:SF9">
    <property type="entry name" value="BETA-LACTAMASE-RELATED DOMAIN-CONTAINING PROTEIN"/>
    <property type="match status" value="1"/>
</dbReference>
<accession>A0A4R6J157</accession>
<dbReference type="AlphaFoldDB" id="A0A4R6J157"/>
<dbReference type="OrthoDB" id="9798166at2"/>
<organism evidence="3 4">
    <name type="scientific">Sediminibacterium goheungense</name>
    <dbReference type="NCBI Taxonomy" id="1086393"/>
    <lineage>
        <taxon>Bacteria</taxon>
        <taxon>Pseudomonadati</taxon>
        <taxon>Bacteroidota</taxon>
        <taxon>Chitinophagia</taxon>
        <taxon>Chitinophagales</taxon>
        <taxon>Chitinophagaceae</taxon>
        <taxon>Sediminibacterium</taxon>
    </lineage>
</organism>
<dbReference type="SUPFAM" id="SSF56601">
    <property type="entry name" value="beta-lactamase/transpeptidase-like"/>
    <property type="match status" value="1"/>
</dbReference>
<protein>
    <submittedName>
        <fullName evidence="3">CubicO group peptidase (Beta-lactamase class C family)</fullName>
    </submittedName>
</protein>
<keyword evidence="1" id="KW-0732">Signal</keyword>
<dbReference type="RefSeq" id="WP_133473516.1">
    <property type="nucleotide sequence ID" value="NZ_SNWP01000010.1"/>
</dbReference>
<dbReference type="InterPro" id="IPR050491">
    <property type="entry name" value="AmpC-like"/>
</dbReference>
<evidence type="ECO:0000313" key="3">
    <source>
        <dbReference type="EMBL" id="TDO28903.1"/>
    </source>
</evidence>
<reference evidence="3 4" key="1">
    <citation type="submission" date="2019-03" db="EMBL/GenBank/DDBJ databases">
        <title>Genomic Encyclopedia of Archaeal and Bacterial Type Strains, Phase II (KMG-II): from individual species to whole genera.</title>
        <authorList>
            <person name="Goeker M."/>
        </authorList>
    </citation>
    <scope>NUCLEOTIDE SEQUENCE [LARGE SCALE GENOMIC DNA]</scope>
    <source>
        <strain evidence="3 4">DSM 28323</strain>
    </source>
</reference>
<evidence type="ECO:0000259" key="2">
    <source>
        <dbReference type="Pfam" id="PF00144"/>
    </source>
</evidence>
<feature type="chain" id="PRO_5020791821" evidence="1">
    <location>
        <begin position="23"/>
        <end position="513"/>
    </location>
</feature>
<gene>
    <name evidence="3" type="ORF">BC659_0985</name>
</gene>
<dbReference type="EMBL" id="SNWP01000010">
    <property type="protein sequence ID" value="TDO28903.1"/>
    <property type="molecule type" value="Genomic_DNA"/>
</dbReference>
<dbReference type="Pfam" id="PF00144">
    <property type="entry name" value="Beta-lactamase"/>
    <property type="match status" value="1"/>
</dbReference>
<dbReference type="Gene3D" id="3.40.710.10">
    <property type="entry name" value="DD-peptidase/beta-lactamase superfamily"/>
    <property type="match status" value="1"/>
</dbReference>
<comment type="caution">
    <text evidence="3">The sequence shown here is derived from an EMBL/GenBank/DDBJ whole genome shotgun (WGS) entry which is preliminary data.</text>
</comment>
<evidence type="ECO:0000256" key="1">
    <source>
        <dbReference type="SAM" id="SignalP"/>
    </source>
</evidence>
<feature type="domain" description="Beta-lactamase-related" evidence="2">
    <location>
        <begin position="50"/>
        <end position="391"/>
    </location>
</feature>
<evidence type="ECO:0000313" key="4">
    <source>
        <dbReference type="Proteomes" id="UP000295741"/>
    </source>
</evidence>
<feature type="signal peptide" evidence="1">
    <location>
        <begin position="1"/>
        <end position="22"/>
    </location>
</feature>
<name>A0A4R6J157_9BACT</name>
<keyword evidence="4" id="KW-1185">Reference proteome</keyword>
<proteinExistence type="predicted"/>
<dbReference type="InterPro" id="IPR001466">
    <property type="entry name" value="Beta-lactam-related"/>
</dbReference>
<sequence>MMFLRNCLLVFAILCAAKQGYAQSLQSYQAPYFTDKDRLQKIQALFPAIEQLYRSHAEKNHFPGYTFGIVLDGTLVFSGNGGYLDIARKNPVTSQSMFRIASMSKSFTAMAIIKLRDDGKLRLDDLVEKYIPALKGQQLTKDAPPITIRDLLTHSGGFPQDDPWGDRQLADTEEELLALIKKGLHFSNVTGLQYEYSNLGFTMLGYIIHKVSGKPYSEFIAEHIWKPLGMNDASWEYSKIPASSLAKGHRWINNNWRDEPLLHDGIFGSMGGMITSLSSFSKYMALHMNAWPPSNEKETGPVKRSSIREMQQAQRFSSLNAQYRYADGRLCPMVTAYGFGLRWSKDCEGRITVGHSGGLPGFGSNWVIAPDYGIGVVCFANLTYASTAGINAQVLDTLIRGAGLKPRLIPASEALKKAQKDFIALLPDWNNASSTHAFADNFFDDYPIQSLREESGKLFNAVGKIITVGDMVPENQLRGSCILQCEKGRLQLFFTLTPENPAKIQEYRIRKID</sequence>